<gene>
    <name evidence="12" type="ORF">NI17_005390</name>
</gene>
<dbReference type="Pfam" id="PF03372">
    <property type="entry name" value="Exo_endo_phos"/>
    <property type="match status" value="1"/>
</dbReference>
<dbReference type="Pfam" id="PF04457">
    <property type="entry name" value="MJ1316"/>
    <property type="match status" value="1"/>
</dbReference>
<reference evidence="12" key="1">
    <citation type="submission" date="2020-10" db="EMBL/GenBank/DDBJ databases">
        <title>De novo genome project of the cellulose decomposer Thermobifida halotolerans type strain.</title>
        <authorList>
            <person name="Nagy I."/>
            <person name="Horvath B."/>
            <person name="Kukolya J."/>
            <person name="Nagy I."/>
            <person name="Orsini M."/>
        </authorList>
    </citation>
    <scope>NUCLEOTIDE SEQUENCE</scope>
    <source>
        <strain evidence="12">DSM 44931</strain>
    </source>
</reference>
<keyword evidence="6" id="KW-0378">Hydrolase</keyword>
<dbReference type="AlphaFoldDB" id="A0AA97M4Z9"/>
<dbReference type="InterPro" id="IPR009097">
    <property type="entry name" value="Cyclic_Pdiesterase"/>
</dbReference>
<keyword evidence="8" id="KW-0234">DNA repair</keyword>
<dbReference type="Gene3D" id="3.30.460.10">
    <property type="entry name" value="Beta Polymerase, domain 2"/>
    <property type="match status" value="1"/>
</dbReference>
<dbReference type="PANTHER" id="PTHR15822:SF4">
    <property type="entry name" value="TYROSYL-DNA PHOSPHODIESTERASE 2"/>
    <property type="match status" value="1"/>
</dbReference>
<comment type="cofactor">
    <cofactor evidence="2">
        <name>Mg(2+)</name>
        <dbReference type="ChEBI" id="CHEBI:18420"/>
    </cofactor>
</comment>
<evidence type="ECO:0000256" key="1">
    <source>
        <dbReference type="ARBA" id="ARBA00001936"/>
    </source>
</evidence>
<feature type="domain" description="Poly(A) polymerase central" evidence="11">
    <location>
        <begin position="710"/>
        <end position="830"/>
    </location>
</feature>
<keyword evidence="3" id="KW-0540">Nuclease</keyword>
<evidence type="ECO:0000259" key="10">
    <source>
        <dbReference type="Pfam" id="PF04457"/>
    </source>
</evidence>
<dbReference type="RefSeq" id="WP_243597626.1">
    <property type="nucleotide sequence ID" value="NZ_CP063196.1"/>
</dbReference>
<dbReference type="EMBL" id="CP063196">
    <property type="protein sequence ID" value="UOE20651.1"/>
    <property type="molecule type" value="Genomic_DNA"/>
</dbReference>
<dbReference type="GO" id="GO:1990817">
    <property type="term" value="F:poly(A) RNA polymerase activity"/>
    <property type="evidence" value="ECO:0007669"/>
    <property type="project" value="InterPro"/>
</dbReference>
<sequence>MRTSEEIYHRVRWDPRFDPARFVLGVNDRGRPPKRLPLPDFVPGGDIPWHRIVFIEADGEVVWDRVRGVDRIGSSQAGRVRRPRRLGAPFFTARTPHAWLPGAGWRPAPAAGGTPPSVARLRVLTWNTLWDRHERDRIDTARRRPLLLEALRRADADVVALQEVEPDLLDLLCREPWVRDGYTLALDPAGGGVAEHGLLLLSRLPVAEAGHCALGPHKAVSALVVETATRPVVVAVTHLTSDHTENAAERRRAELARVSEALAAVDGDAVLVGDFNDGGDTPVRRLGLRDAWTEARGADDDTPTFDPRANPLAAVSSRSGRAARLDRVLLRGPGLRAVAARLLGDAPAAPDGLFVSDHYGVVADVTVGGSGDVPSDVCDAPPNTRTALVWLPPEELRPPIQRIRERCDPGAHRWPPHVTVLFGFVSEASFEDAAPLLAEAAAARDPFDTRLRGVGVFAHRGRSTVWLDPAASGDGPWQELRAALERRFPRCGGSGGGYVPHLTLGRVADPERFATEHAELLPDAVARVAELVLLSRRGDEPMRPRAVVELGTGRVRRLDGARGADAAPVAERDDGEWNARVTARLARALPGGVVHVVGSRSMGCALAGADLDLVAALPGEVDLDNVAARVAAALPEAEGLRRVAGARTPGLRLRVGGTAVDLVAVATGDVPPAEAVARRTELGADAAVALSAVGDAAAVRTAVGDRQAAFAALVRDVRTWARARGLDRAPFGGLPGLAWTVMAARTVLEHGADGGPDALLGRFFAEWAAWDWRHPVALRPDAAAPGAPAAPVRILTPSAPVRSCADQVSAGGRDLLEQELYRAWEIAEEAARTGADPRPALGAPPPMHRRHAAWAVVAVRAVPGERFDTTLGRVWGRMRALLTALERAGVSDAHAWPRPFATAPDEVRFAVGLGRTPPGAAALAETTGPWRARLRGADVRWADGGEVPTLR</sequence>
<evidence type="ECO:0000259" key="9">
    <source>
        <dbReference type="Pfam" id="PF03372"/>
    </source>
</evidence>
<dbReference type="Gene3D" id="1.10.1410.10">
    <property type="match status" value="1"/>
</dbReference>
<dbReference type="GO" id="GO:0046872">
    <property type="term" value="F:metal ion binding"/>
    <property type="evidence" value="ECO:0007669"/>
    <property type="project" value="UniProtKB-KW"/>
</dbReference>
<dbReference type="SUPFAM" id="SSF56219">
    <property type="entry name" value="DNase I-like"/>
    <property type="match status" value="1"/>
</dbReference>
<dbReference type="Pfam" id="PF13563">
    <property type="entry name" value="2_5_RNA_ligase2"/>
    <property type="match status" value="1"/>
</dbReference>
<dbReference type="GO" id="GO:0004518">
    <property type="term" value="F:nuclease activity"/>
    <property type="evidence" value="ECO:0007669"/>
    <property type="project" value="UniProtKB-KW"/>
</dbReference>
<dbReference type="InterPro" id="IPR007012">
    <property type="entry name" value="PolA_pol_cen_dom"/>
</dbReference>
<evidence type="ECO:0000313" key="12">
    <source>
        <dbReference type="EMBL" id="UOE20651.1"/>
    </source>
</evidence>
<evidence type="ECO:0000256" key="4">
    <source>
        <dbReference type="ARBA" id="ARBA00022723"/>
    </source>
</evidence>
<dbReference type="Gene3D" id="3.90.1140.10">
    <property type="entry name" value="Cyclic phosphodiesterase"/>
    <property type="match status" value="1"/>
</dbReference>
<evidence type="ECO:0000256" key="3">
    <source>
        <dbReference type="ARBA" id="ARBA00022722"/>
    </source>
</evidence>
<dbReference type="Proteomes" id="UP000265719">
    <property type="component" value="Chromosome"/>
</dbReference>
<keyword evidence="7" id="KW-0460">Magnesium</keyword>
<dbReference type="Gene3D" id="3.60.10.10">
    <property type="entry name" value="Endonuclease/exonuclease/phosphatase"/>
    <property type="match status" value="1"/>
</dbReference>
<dbReference type="SUPFAM" id="SSF81631">
    <property type="entry name" value="PAP/OAS1 substrate-binding domain"/>
    <property type="match status" value="1"/>
</dbReference>
<name>A0AA97M4Z9_9ACTN</name>
<dbReference type="PANTHER" id="PTHR15822">
    <property type="entry name" value="TRAF AND TNF RECEPTOR-ASSOCIATED PROTEIN"/>
    <property type="match status" value="1"/>
</dbReference>
<keyword evidence="13" id="KW-1185">Reference proteome</keyword>
<dbReference type="GO" id="GO:0006302">
    <property type="term" value="P:double-strand break repair"/>
    <property type="evidence" value="ECO:0007669"/>
    <property type="project" value="TreeGrafter"/>
</dbReference>
<dbReference type="GO" id="GO:0003697">
    <property type="term" value="F:single-stranded DNA binding"/>
    <property type="evidence" value="ECO:0007669"/>
    <property type="project" value="TreeGrafter"/>
</dbReference>
<evidence type="ECO:0000313" key="13">
    <source>
        <dbReference type="Proteomes" id="UP000265719"/>
    </source>
</evidence>
<dbReference type="InterPro" id="IPR036691">
    <property type="entry name" value="Endo/exonu/phosph_ase_sf"/>
</dbReference>
<dbReference type="KEGG" id="thao:NI17_005390"/>
<dbReference type="Pfam" id="PF04928">
    <property type="entry name" value="PAP_central"/>
    <property type="match status" value="1"/>
</dbReference>
<evidence type="ECO:0000256" key="6">
    <source>
        <dbReference type="ARBA" id="ARBA00022801"/>
    </source>
</evidence>
<dbReference type="CDD" id="cd09080">
    <property type="entry name" value="TDP2"/>
    <property type="match status" value="1"/>
</dbReference>
<dbReference type="GO" id="GO:0005737">
    <property type="term" value="C:cytoplasm"/>
    <property type="evidence" value="ECO:0007669"/>
    <property type="project" value="TreeGrafter"/>
</dbReference>
<feature type="domain" description="MJ1316 RNA cyclic group end recognition" evidence="10">
    <location>
        <begin position="1"/>
        <end position="65"/>
    </location>
</feature>
<evidence type="ECO:0000256" key="7">
    <source>
        <dbReference type="ARBA" id="ARBA00022842"/>
    </source>
</evidence>
<keyword evidence="4" id="KW-0479">Metal-binding</keyword>
<evidence type="ECO:0000256" key="5">
    <source>
        <dbReference type="ARBA" id="ARBA00022763"/>
    </source>
</evidence>
<keyword evidence="5" id="KW-0227">DNA damage</keyword>
<dbReference type="InterPro" id="IPR040459">
    <property type="entry name" value="MJ1316"/>
</dbReference>
<dbReference type="SUPFAM" id="SSF81301">
    <property type="entry name" value="Nucleotidyltransferase"/>
    <property type="match status" value="1"/>
</dbReference>
<evidence type="ECO:0000259" key="11">
    <source>
        <dbReference type="Pfam" id="PF04928"/>
    </source>
</evidence>
<dbReference type="GO" id="GO:0070260">
    <property type="term" value="F:5'-tyrosyl-DNA phosphodiesterase activity"/>
    <property type="evidence" value="ECO:0007669"/>
    <property type="project" value="TreeGrafter"/>
</dbReference>
<evidence type="ECO:0000256" key="8">
    <source>
        <dbReference type="ARBA" id="ARBA00023204"/>
    </source>
</evidence>
<comment type="cofactor">
    <cofactor evidence="1">
        <name>Mn(2+)</name>
        <dbReference type="ChEBI" id="CHEBI:29035"/>
    </cofactor>
</comment>
<dbReference type="SUPFAM" id="SSF55144">
    <property type="entry name" value="LigT-like"/>
    <property type="match status" value="1"/>
</dbReference>
<feature type="domain" description="Endonuclease/exonuclease/phosphatase" evidence="9">
    <location>
        <begin position="124"/>
        <end position="358"/>
    </location>
</feature>
<dbReference type="InterPro" id="IPR051547">
    <property type="entry name" value="TDP2-like"/>
</dbReference>
<accession>A0AA97M4Z9</accession>
<protein>
    <submittedName>
        <fullName evidence="12">DUF504 domain-containing protein</fullName>
    </submittedName>
</protein>
<proteinExistence type="predicted"/>
<evidence type="ECO:0000256" key="2">
    <source>
        <dbReference type="ARBA" id="ARBA00001946"/>
    </source>
</evidence>
<dbReference type="InterPro" id="IPR043519">
    <property type="entry name" value="NT_sf"/>
</dbReference>
<organism evidence="12 13">
    <name type="scientific">Thermobifida halotolerans</name>
    <dbReference type="NCBI Taxonomy" id="483545"/>
    <lineage>
        <taxon>Bacteria</taxon>
        <taxon>Bacillati</taxon>
        <taxon>Actinomycetota</taxon>
        <taxon>Actinomycetes</taxon>
        <taxon>Streptosporangiales</taxon>
        <taxon>Nocardiopsidaceae</taxon>
        <taxon>Thermobifida</taxon>
    </lineage>
</organism>
<dbReference type="InterPro" id="IPR005135">
    <property type="entry name" value="Endo/exonuclease/phosphatase"/>
</dbReference>